<dbReference type="Proteomes" id="UP000001351">
    <property type="component" value="Chromosome"/>
</dbReference>
<reference evidence="2 3" key="1">
    <citation type="journal article" date="2011" name="Mol. Biol. Evol.">
        <title>Comparative genomic analysis of fruiting body formation in Myxococcales.</title>
        <authorList>
            <person name="Huntley S."/>
            <person name="Hamann N."/>
            <person name="Wegener-Feldbrugge S."/>
            <person name="Treuner-Lange A."/>
            <person name="Kube M."/>
            <person name="Reinhardt R."/>
            <person name="Klages S."/>
            <person name="Muller R."/>
            <person name="Ronning C.M."/>
            <person name="Nierman W.C."/>
            <person name="Sogaard-Andersen L."/>
        </authorList>
    </citation>
    <scope>NUCLEOTIDE SEQUENCE [LARGE SCALE GENOMIC DNA]</scope>
    <source>
        <strain evidence="2 3">DW4/3-1</strain>
    </source>
</reference>
<feature type="region of interest" description="Disordered" evidence="1">
    <location>
        <begin position="30"/>
        <end position="70"/>
    </location>
</feature>
<feature type="region of interest" description="Disordered" evidence="1">
    <location>
        <begin position="100"/>
        <end position="126"/>
    </location>
</feature>
<sequence>MGERFKTPSRSVLVRSMALRMKAWAEAVLEASTPPEEASPQEAKSPSLAPVSPAPSPAGPLRGSGPRLSMMEVPEHWLQDVQTMQAGAARVWRERARSAREAAAMKSRRPTSLEGAPPLRDVTPPLRRGLRTAASSAPVGTSSVPWLEVVSHGENGAQETAPAARNERSAEPIYPWPEPSGEGIPEPRDTVALLHQWARLRWLELEPWGE</sequence>
<keyword evidence="3" id="KW-1185">Reference proteome</keyword>
<proteinExistence type="predicted"/>
<dbReference type="HOGENOM" id="CLU_1309490_0_0_7"/>
<dbReference type="AlphaFoldDB" id="E3FKR2"/>
<dbReference type="STRING" id="378806.STAUR_1426"/>
<evidence type="ECO:0000256" key="1">
    <source>
        <dbReference type="SAM" id="MobiDB-lite"/>
    </source>
</evidence>
<evidence type="ECO:0000313" key="2">
    <source>
        <dbReference type="EMBL" id="ADO69230.1"/>
    </source>
</evidence>
<feature type="region of interest" description="Disordered" evidence="1">
    <location>
        <begin position="155"/>
        <end position="187"/>
    </location>
</feature>
<dbReference type="EMBL" id="CP002271">
    <property type="protein sequence ID" value="ADO69230.1"/>
    <property type="molecule type" value="Genomic_DNA"/>
</dbReference>
<evidence type="ECO:0000313" key="3">
    <source>
        <dbReference type="Proteomes" id="UP000001351"/>
    </source>
</evidence>
<dbReference type="KEGG" id="sur:STAUR_1426"/>
<accession>E3FKR2</accession>
<protein>
    <submittedName>
        <fullName evidence="2">Uncharacterized protein</fullName>
    </submittedName>
</protein>
<gene>
    <name evidence="2" type="ordered locus">STAUR_1426</name>
</gene>
<organism evidence="2 3">
    <name type="scientific">Stigmatella aurantiaca (strain DW4/3-1)</name>
    <dbReference type="NCBI Taxonomy" id="378806"/>
    <lineage>
        <taxon>Bacteria</taxon>
        <taxon>Pseudomonadati</taxon>
        <taxon>Myxococcota</taxon>
        <taxon>Myxococcia</taxon>
        <taxon>Myxococcales</taxon>
        <taxon>Cystobacterineae</taxon>
        <taxon>Archangiaceae</taxon>
        <taxon>Stigmatella</taxon>
    </lineage>
</organism>
<dbReference type="OrthoDB" id="10004630at2"/>
<name>E3FKR2_STIAD</name>
<dbReference type="RefSeq" id="WP_013374669.1">
    <property type="nucleotide sequence ID" value="NC_014623.1"/>
</dbReference>